<organism evidence="1 2">
    <name type="scientific">Ezakiella coagulans</name>
    <dbReference type="NCBI Taxonomy" id="46507"/>
    <lineage>
        <taxon>Bacteria</taxon>
        <taxon>Bacillati</taxon>
        <taxon>Bacillota</taxon>
        <taxon>Tissierellia</taxon>
        <taxon>Ezakiella</taxon>
    </lineage>
</organism>
<dbReference type="InterPro" id="IPR011322">
    <property type="entry name" value="N-reg_PII-like_a/b"/>
</dbReference>
<dbReference type="Gene3D" id="3.30.70.120">
    <property type="match status" value="1"/>
</dbReference>
<dbReference type="PROSITE" id="PS51343">
    <property type="entry name" value="PII_GLNB_DOM"/>
    <property type="match status" value="1"/>
</dbReference>
<dbReference type="InterPro" id="IPR015867">
    <property type="entry name" value="N-reg_PII/ATP_PRibTrfase_C"/>
</dbReference>
<dbReference type="SUPFAM" id="SSF54913">
    <property type="entry name" value="GlnB-like"/>
    <property type="match status" value="1"/>
</dbReference>
<proteinExistence type="predicted"/>
<dbReference type="InterPro" id="IPR002187">
    <property type="entry name" value="N-reg_PII"/>
</dbReference>
<comment type="caution">
    <text evidence="1">The sequence shown here is derived from an EMBL/GenBank/DDBJ whole genome shotgun (WGS) entry which is preliminary data.</text>
</comment>
<evidence type="ECO:0000313" key="2">
    <source>
        <dbReference type="Proteomes" id="UP000245793"/>
    </source>
</evidence>
<dbReference type="GO" id="GO:0006808">
    <property type="term" value="P:regulation of nitrogen utilization"/>
    <property type="evidence" value="ECO:0007669"/>
    <property type="project" value="InterPro"/>
</dbReference>
<dbReference type="GO" id="GO:0030234">
    <property type="term" value="F:enzyme regulator activity"/>
    <property type="evidence" value="ECO:0007669"/>
    <property type="project" value="InterPro"/>
</dbReference>
<name>A0A2U1E1G9_9FIRM</name>
<dbReference type="EMBL" id="QEKV01000009">
    <property type="protein sequence ID" value="PVY93758.1"/>
    <property type="molecule type" value="Genomic_DNA"/>
</dbReference>
<dbReference type="Proteomes" id="UP000245793">
    <property type="component" value="Unassembled WGS sequence"/>
</dbReference>
<dbReference type="Pfam" id="PF00543">
    <property type="entry name" value="P-II"/>
    <property type="match status" value="1"/>
</dbReference>
<gene>
    <name evidence="1" type="ORF">C7381_10923</name>
</gene>
<accession>A0A2U1E1G9</accession>
<sequence length="112" mass="12175">MKALFLILNKTEKLNDVLEAYVKVGIKGATVVDSQGMGSALSESNLPMFGGFLRTVLDNNRPFNKVIFSVVKDEEVLNDAIAAVEDILGDMSKPGVGLMFVMPVDRVVGWTK</sequence>
<evidence type="ECO:0000313" key="1">
    <source>
        <dbReference type="EMBL" id="PVY93758.1"/>
    </source>
</evidence>
<protein>
    <submittedName>
        <fullName evidence="1">Nitrogen regulatory protein P-II family</fullName>
    </submittedName>
</protein>
<dbReference type="AlphaFoldDB" id="A0A2U1E1G9"/>
<dbReference type="RefSeq" id="WP_034546688.1">
    <property type="nucleotide sequence ID" value="NZ_CAUPJO010000013.1"/>
</dbReference>
<reference evidence="1 2" key="1">
    <citation type="submission" date="2018-04" db="EMBL/GenBank/DDBJ databases">
        <title>Genomic Encyclopedia of Type Strains, Phase IV (KMG-IV): sequencing the most valuable type-strain genomes for metagenomic binning, comparative biology and taxonomic classification.</title>
        <authorList>
            <person name="Goeker M."/>
        </authorList>
    </citation>
    <scope>NUCLEOTIDE SEQUENCE [LARGE SCALE GENOMIC DNA]</scope>
    <source>
        <strain evidence="1 2">DSM 20705</strain>
    </source>
</reference>
<keyword evidence="2" id="KW-1185">Reference proteome</keyword>